<feature type="non-terminal residue" evidence="1">
    <location>
        <position position="1"/>
    </location>
</feature>
<feature type="non-terminal residue" evidence="1">
    <location>
        <position position="127"/>
    </location>
</feature>
<reference evidence="1" key="1">
    <citation type="journal article" date="2023" name="IScience">
        <title>Live-bearing cockroach genome reveals convergent evolutionary mechanisms linked to viviparity in insects and beyond.</title>
        <authorList>
            <person name="Fouks B."/>
            <person name="Harrison M.C."/>
            <person name="Mikhailova A.A."/>
            <person name="Marchal E."/>
            <person name="English S."/>
            <person name="Carruthers M."/>
            <person name="Jennings E.C."/>
            <person name="Chiamaka E.L."/>
            <person name="Frigard R.A."/>
            <person name="Pippel M."/>
            <person name="Attardo G.M."/>
            <person name="Benoit J.B."/>
            <person name="Bornberg-Bauer E."/>
            <person name="Tobe S.S."/>
        </authorList>
    </citation>
    <scope>NUCLEOTIDE SEQUENCE</scope>
    <source>
        <strain evidence="1">Stay&amp;Tobe</strain>
    </source>
</reference>
<dbReference type="AlphaFoldDB" id="A0AAD8A831"/>
<evidence type="ECO:0000313" key="2">
    <source>
        <dbReference type="Proteomes" id="UP001233999"/>
    </source>
</evidence>
<protein>
    <submittedName>
        <fullName evidence="1">Uncharacterized protein</fullName>
    </submittedName>
</protein>
<proteinExistence type="predicted"/>
<organism evidence="1 2">
    <name type="scientific">Diploptera punctata</name>
    <name type="common">Pacific beetle cockroach</name>
    <dbReference type="NCBI Taxonomy" id="6984"/>
    <lineage>
        <taxon>Eukaryota</taxon>
        <taxon>Metazoa</taxon>
        <taxon>Ecdysozoa</taxon>
        <taxon>Arthropoda</taxon>
        <taxon>Hexapoda</taxon>
        <taxon>Insecta</taxon>
        <taxon>Pterygota</taxon>
        <taxon>Neoptera</taxon>
        <taxon>Polyneoptera</taxon>
        <taxon>Dictyoptera</taxon>
        <taxon>Blattodea</taxon>
        <taxon>Blaberoidea</taxon>
        <taxon>Blaberidae</taxon>
        <taxon>Diplopterinae</taxon>
        <taxon>Diploptera</taxon>
    </lineage>
</organism>
<sequence length="127" mass="14884">CFDEPQTACTIFSLSSTILTSQRNSGKLCSKKKTIVQKCLKYTKRYVTLLQMLSLVQQWHKNEWEIWHNNVRRKIVWVLKPTSDPTMEVFNLNWSNVVTASIDATVLSFNPCQYIGNRRLSLFFIHK</sequence>
<gene>
    <name evidence="1" type="ORF">L9F63_014678</name>
</gene>
<reference evidence="1" key="2">
    <citation type="submission" date="2023-05" db="EMBL/GenBank/DDBJ databases">
        <authorList>
            <person name="Fouks B."/>
        </authorList>
    </citation>
    <scope>NUCLEOTIDE SEQUENCE</scope>
    <source>
        <strain evidence="1">Stay&amp;Tobe</strain>
        <tissue evidence="1">Testes</tissue>
    </source>
</reference>
<name>A0AAD8A831_DIPPU</name>
<accession>A0AAD8A831</accession>
<comment type="caution">
    <text evidence="1">The sequence shown here is derived from an EMBL/GenBank/DDBJ whole genome shotgun (WGS) entry which is preliminary data.</text>
</comment>
<evidence type="ECO:0000313" key="1">
    <source>
        <dbReference type="EMBL" id="KAJ9593895.1"/>
    </source>
</evidence>
<dbReference type="EMBL" id="JASPKZ010003088">
    <property type="protein sequence ID" value="KAJ9593895.1"/>
    <property type="molecule type" value="Genomic_DNA"/>
</dbReference>
<keyword evidence="2" id="KW-1185">Reference proteome</keyword>
<dbReference type="Proteomes" id="UP001233999">
    <property type="component" value="Unassembled WGS sequence"/>
</dbReference>